<evidence type="ECO:0000256" key="2">
    <source>
        <dbReference type="ARBA" id="ARBA00022664"/>
    </source>
</evidence>
<dbReference type="SUPFAM" id="SSF101233">
    <property type="entry name" value="PWI domain"/>
    <property type="match status" value="1"/>
</dbReference>
<name>A0A9J7Z1T0_CYPCA</name>
<keyword evidence="8" id="KW-1185">Reference proteome</keyword>
<feature type="compositionally biased region" description="Basic and acidic residues" evidence="5">
    <location>
        <begin position="147"/>
        <end position="161"/>
    </location>
</feature>
<dbReference type="GeneTree" id="ENSGT00940000165733"/>
<dbReference type="GO" id="GO:0003723">
    <property type="term" value="F:RNA binding"/>
    <property type="evidence" value="ECO:0007669"/>
    <property type="project" value="TreeGrafter"/>
</dbReference>
<dbReference type="InterPro" id="IPR036483">
    <property type="entry name" value="PWI_dom_sf"/>
</dbReference>
<dbReference type="GO" id="GO:0006397">
    <property type="term" value="P:mRNA processing"/>
    <property type="evidence" value="ECO:0007669"/>
    <property type="project" value="UniProtKB-KW"/>
</dbReference>
<dbReference type="PANTHER" id="PTHR23148">
    <property type="entry name" value="SERINE/ARGININE REGULATED NUCLEAR MATRIX PROTEIN"/>
    <property type="match status" value="1"/>
</dbReference>
<dbReference type="FunFam" id="1.20.1390.10:FF:000002">
    <property type="entry name" value="Serine/arginine repetitive matrix 1 isoform 2"/>
    <property type="match status" value="1"/>
</dbReference>
<dbReference type="InterPro" id="IPR052225">
    <property type="entry name" value="Ser/Arg_repetitive_matrix"/>
</dbReference>
<dbReference type="SMART" id="SM00311">
    <property type="entry name" value="PWI"/>
    <property type="match status" value="1"/>
</dbReference>
<feature type="region of interest" description="Disordered" evidence="5">
    <location>
        <begin position="147"/>
        <end position="230"/>
    </location>
</feature>
<evidence type="ECO:0000259" key="6">
    <source>
        <dbReference type="PROSITE" id="PS51025"/>
    </source>
</evidence>
<evidence type="ECO:0000256" key="4">
    <source>
        <dbReference type="ARBA" id="ARBA00067280"/>
    </source>
</evidence>
<protein>
    <recommendedName>
        <fullName evidence="4">Serine/arginine repetitive matrix protein 1</fullName>
    </recommendedName>
</protein>
<proteinExistence type="inferred from homology"/>
<dbReference type="PROSITE" id="PS51025">
    <property type="entry name" value="PWI"/>
    <property type="match status" value="1"/>
</dbReference>
<evidence type="ECO:0000313" key="8">
    <source>
        <dbReference type="Proteomes" id="UP001108240"/>
    </source>
</evidence>
<accession>A0A9J7Z1T0</accession>
<dbReference type="GO" id="GO:0005681">
    <property type="term" value="C:spliceosomal complex"/>
    <property type="evidence" value="ECO:0007669"/>
    <property type="project" value="TreeGrafter"/>
</dbReference>
<dbReference type="GO" id="GO:0008380">
    <property type="term" value="P:RNA splicing"/>
    <property type="evidence" value="ECO:0007669"/>
    <property type="project" value="UniProtKB-KW"/>
</dbReference>
<evidence type="ECO:0000313" key="7">
    <source>
        <dbReference type="Ensembl" id="ENSCCRP00000126282.1"/>
    </source>
</evidence>
<feature type="compositionally biased region" description="Basic and acidic residues" evidence="5">
    <location>
        <begin position="202"/>
        <end position="218"/>
    </location>
</feature>
<dbReference type="Ensembl" id="ENSCCRT00000146787.1">
    <property type="protein sequence ID" value="ENSCCRP00000126282.1"/>
    <property type="gene ID" value="ENSCCRG00000006665.2"/>
</dbReference>
<dbReference type="GO" id="GO:0048024">
    <property type="term" value="P:regulation of mRNA splicing, via spliceosome"/>
    <property type="evidence" value="ECO:0007669"/>
    <property type="project" value="TreeGrafter"/>
</dbReference>
<evidence type="ECO:0000256" key="1">
    <source>
        <dbReference type="ARBA" id="ARBA00010269"/>
    </source>
</evidence>
<keyword evidence="3" id="KW-0508">mRNA splicing</keyword>
<evidence type="ECO:0000256" key="3">
    <source>
        <dbReference type="ARBA" id="ARBA00023187"/>
    </source>
</evidence>
<organism evidence="7 8">
    <name type="scientific">Cyprinus carpio carpio</name>
    <dbReference type="NCBI Taxonomy" id="630221"/>
    <lineage>
        <taxon>Eukaryota</taxon>
        <taxon>Metazoa</taxon>
        <taxon>Chordata</taxon>
        <taxon>Craniata</taxon>
        <taxon>Vertebrata</taxon>
        <taxon>Euteleostomi</taxon>
        <taxon>Actinopterygii</taxon>
        <taxon>Neopterygii</taxon>
        <taxon>Teleostei</taxon>
        <taxon>Ostariophysi</taxon>
        <taxon>Cypriniformes</taxon>
        <taxon>Cyprinidae</taxon>
        <taxon>Cyprininae</taxon>
        <taxon>Cyprinus</taxon>
    </lineage>
</organism>
<comment type="similarity">
    <text evidence="1">Belongs to the splicing factor SR family.</text>
</comment>
<sequence length="230" mass="26469">MDAGFFRGTSAEQDNRFSNKHKKLLKQLKFAECLEKKVDMTKVNLEVVKPWITQRVTEILGFEDDVVIEFVFNQLEEKNPDGKMMQINLTGFLNGKNAREFMKDLWPLLLSAQENIAGIPSAFLEQKKEEIKQRQIEQEKLASLKKIDEDKREKESKERAQSKSPKRRKSRSPVKRDRKSSPSRSPRRKPSPAASPPSSPPNHKEEPKQEPDQSESSKPEPLVQEASSTR</sequence>
<dbReference type="Pfam" id="PF01480">
    <property type="entry name" value="PWI"/>
    <property type="match status" value="1"/>
</dbReference>
<evidence type="ECO:0000256" key="5">
    <source>
        <dbReference type="SAM" id="MobiDB-lite"/>
    </source>
</evidence>
<reference evidence="7" key="2">
    <citation type="submission" date="2025-09" db="UniProtKB">
        <authorList>
            <consortium name="Ensembl"/>
        </authorList>
    </citation>
    <scope>IDENTIFICATION</scope>
</reference>
<reference evidence="7" key="1">
    <citation type="submission" date="2025-08" db="UniProtKB">
        <authorList>
            <consortium name="Ensembl"/>
        </authorList>
    </citation>
    <scope>IDENTIFICATION</scope>
</reference>
<feature type="domain" description="PWI" evidence="6">
    <location>
        <begin position="27"/>
        <end position="126"/>
    </location>
</feature>
<feature type="compositionally biased region" description="Basic residues" evidence="5">
    <location>
        <begin position="164"/>
        <end position="178"/>
    </location>
</feature>
<keyword evidence="2" id="KW-0507">mRNA processing</keyword>
<dbReference type="InterPro" id="IPR002483">
    <property type="entry name" value="PWI_dom"/>
</dbReference>
<dbReference type="AlphaFoldDB" id="A0A9J7Z1T0"/>
<dbReference type="Proteomes" id="UP001108240">
    <property type="component" value="Unplaced"/>
</dbReference>
<dbReference type="Gene3D" id="1.20.1390.10">
    <property type="entry name" value="PWI domain"/>
    <property type="match status" value="1"/>
</dbReference>
<dbReference type="PANTHER" id="PTHR23148:SF0">
    <property type="entry name" value="SERINE_ARGININE REPETITIVE MATRIX PROTEIN 1"/>
    <property type="match status" value="1"/>
</dbReference>